<organism evidence="1 2">
    <name type="scientific">candidate division WWE3 bacterium GW2011_GWC2_44_9</name>
    <dbReference type="NCBI Taxonomy" id="1619125"/>
    <lineage>
        <taxon>Bacteria</taxon>
        <taxon>Katanobacteria</taxon>
    </lineage>
</organism>
<reference evidence="1 2" key="1">
    <citation type="journal article" date="2015" name="Nature">
        <title>rRNA introns, odd ribosomes, and small enigmatic genomes across a large radiation of phyla.</title>
        <authorList>
            <person name="Brown C.T."/>
            <person name="Hug L.A."/>
            <person name="Thomas B.C."/>
            <person name="Sharon I."/>
            <person name="Castelle C.J."/>
            <person name="Singh A."/>
            <person name="Wilkins M.J."/>
            <person name="Williams K.H."/>
            <person name="Banfield J.F."/>
        </authorList>
    </citation>
    <scope>NUCLEOTIDE SEQUENCE [LARGE SCALE GENOMIC DNA]</scope>
</reference>
<sequence>MYHNVSSLEEMCEAIKETGRVLRKGGYVCFNLFSSNYIDPSLVKISNRVFLTEEKLPMVLISKSEFVNYFNKHGMVTNGDITEYERVVTTGKRSVMRGIFRKV</sequence>
<name>A0A0G1NK12_UNCKA</name>
<proteinExistence type="predicted"/>
<dbReference type="Gene3D" id="3.40.50.150">
    <property type="entry name" value="Vaccinia Virus protein VP39"/>
    <property type="match status" value="1"/>
</dbReference>
<dbReference type="InterPro" id="IPR029063">
    <property type="entry name" value="SAM-dependent_MTases_sf"/>
</dbReference>
<dbReference type="GO" id="GO:0032259">
    <property type="term" value="P:methylation"/>
    <property type="evidence" value="ECO:0007669"/>
    <property type="project" value="UniProtKB-KW"/>
</dbReference>
<keyword evidence="1" id="KW-0489">Methyltransferase</keyword>
<dbReference type="AlphaFoldDB" id="A0A0G1NK12"/>
<keyword evidence="1" id="KW-0808">Transferase</keyword>
<dbReference type="EMBL" id="LCJU01000018">
    <property type="protein sequence ID" value="KKT84529.1"/>
    <property type="molecule type" value="Genomic_DNA"/>
</dbReference>
<evidence type="ECO:0000313" key="2">
    <source>
        <dbReference type="Proteomes" id="UP000034504"/>
    </source>
</evidence>
<comment type="caution">
    <text evidence="1">The sequence shown here is derived from an EMBL/GenBank/DDBJ whole genome shotgun (WGS) entry which is preliminary data.</text>
</comment>
<dbReference type="SUPFAM" id="SSF53335">
    <property type="entry name" value="S-adenosyl-L-methionine-dependent methyltransferases"/>
    <property type="match status" value="1"/>
</dbReference>
<accession>A0A0G1NK12</accession>
<gene>
    <name evidence="1" type="ORF">UW82_C0018G0007</name>
</gene>
<evidence type="ECO:0000313" key="1">
    <source>
        <dbReference type="EMBL" id="KKT84529.1"/>
    </source>
</evidence>
<dbReference type="GO" id="GO:0008168">
    <property type="term" value="F:methyltransferase activity"/>
    <property type="evidence" value="ECO:0007669"/>
    <property type="project" value="UniProtKB-KW"/>
</dbReference>
<dbReference type="Proteomes" id="UP000034504">
    <property type="component" value="Unassembled WGS sequence"/>
</dbReference>
<protein>
    <submittedName>
        <fullName evidence="1">Methyltransferase type 11</fullName>
    </submittedName>
</protein>